<proteinExistence type="predicted"/>
<keyword evidence="1" id="KW-1277">Toxin-antitoxin system</keyword>
<keyword evidence="3" id="KW-1185">Reference proteome</keyword>
<dbReference type="InterPro" id="IPR007712">
    <property type="entry name" value="RelE/ParE_toxin"/>
</dbReference>
<name>A0A4V2PUL1_9PAST</name>
<evidence type="ECO:0000256" key="1">
    <source>
        <dbReference type="ARBA" id="ARBA00022649"/>
    </source>
</evidence>
<dbReference type="Gene3D" id="3.30.2310.20">
    <property type="entry name" value="RelE-like"/>
    <property type="match status" value="1"/>
</dbReference>
<gene>
    <name evidence="2" type="ORF">EV692_0052</name>
</gene>
<dbReference type="InterPro" id="IPR035093">
    <property type="entry name" value="RelE/ParE_toxin_dom_sf"/>
</dbReference>
<protein>
    <submittedName>
        <fullName evidence="2">Addiction module RelE/StbE family toxin</fullName>
    </submittedName>
</protein>
<dbReference type="Pfam" id="PF05016">
    <property type="entry name" value="ParE_toxin"/>
    <property type="match status" value="1"/>
</dbReference>
<dbReference type="EMBL" id="SMGJ01000001">
    <property type="protein sequence ID" value="TCK71001.1"/>
    <property type="molecule type" value="Genomic_DNA"/>
</dbReference>
<organism evidence="2 3">
    <name type="scientific">Lonepinella koalarum</name>
    <dbReference type="NCBI Taxonomy" id="53417"/>
    <lineage>
        <taxon>Bacteria</taxon>
        <taxon>Pseudomonadati</taxon>
        <taxon>Pseudomonadota</taxon>
        <taxon>Gammaproteobacteria</taxon>
        <taxon>Pasteurellales</taxon>
        <taxon>Pasteurellaceae</taxon>
        <taxon>Lonepinella</taxon>
    </lineage>
</organism>
<dbReference type="SUPFAM" id="SSF143011">
    <property type="entry name" value="RelE-like"/>
    <property type="match status" value="1"/>
</dbReference>
<evidence type="ECO:0000313" key="2">
    <source>
        <dbReference type="EMBL" id="TCK71001.1"/>
    </source>
</evidence>
<dbReference type="AlphaFoldDB" id="A0A4V2PUL1"/>
<reference evidence="2 3" key="1">
    <citation type="submission" date="2019-03" db="EMBL/GenBank/DDBJ databases">
        <title>Genomic Encyclopedia of Type Strains, Phase IV (KMG-IV): sequencing the most valuable type-strain genomes for metagenomic binning, comparative biology and taxonomic classification.</title>
        <authorList>
            <person name="Goeker M."/>
        </authorList>
    </citation>
    <scope>NUCLEOTIDE SEQUENCE [LARGE SCALE GENOMIC DNA]</scope>
    <source>
        <strain evidence="2 3">DSM 10053</strain>
    </source>
</reference>
<accession>A0A4V2PUL1</accession>
<dbReference type="Proteomes" id="UP000295496">
    <property type="component" value="Unassembled WGS sequence"/>
</dbReference>
<sequence length="77" mass="8934">MNKNLTLLANMAKIDLLVENPLILQSKQLTGYPTLRRIKSGEYRIIYQINNDILEILVLRIGKRNDAEVYRQLGHLV</sequence>
<evidence type="ECO:0000313" key="3">
    <source>
        <dbReference type="Proteomes" id="UP000295496"/>
    </source>
</evidence>
<comment type="caution">
    <text evidence="2">The sequence shown here is derived from an EMBL/GenBank/DDBJ whole genome shotgun (WGS) entry which is preliminary data.</text>
</comment>